<keyword evidence="2 6" id="KW-0812">Transmembrane</keyword>
<dbReference type="InterPro" id="IPR011701">
    <property type="entry name" value="MFS"/>
</dbReference>
<evidence type="ECO:0000313" key="8">
    <source>
        <dbReference type="Proteomes" id="UP000799772"/>
    </source>
</evidence>
<feature type="transmembrane region" description="Helical" evidence="6">
    <location>
        <begin position="117"/>
        <end position="136"/>
    </location>
</feature>
<dbReference type="EMBL" id="ML978127">
    <property type="protein sequence ID" value="KAF2097902.1"/>
    <property type="molecule type" value="Genomic_DNA"/>
</dbReference>
<dbReference type="Gene3D" id="1.20.1250.20">
    <property type="entry name" value="MFS general substrate transporter like domains"/>
    <property type="match status" value="1"/>
</dbReference>
<protein>
    <submittedName>
        <fullName evidence="7">MFS general substrate transporter</fullName>
    </submittedName>
</protein>
<evidence type="ECO:0000313" key="7">
    <source>
        <dbReference type="EMBL" id="KAF2097902.1"/>
    </source>
</evidence>
<keyword evidence="3 6" id="KW-1133">Transmembrane helix</keyword>
<evidence type="ECO:0000256" key="2">
    <source>
        <dbReference type="ARBA" id="ARBA00022692"/>
    </source>
</evidence>
<evidence type="ECO:0000256" key="6">
    <source>
        <dbReference type="SAM" id="Phobius"/>
    </source>
</evidence>
<dbReference type="InterPro" id="IPR051617">
    <property type="entry name" value="UNC-93-like_regulator"/>
</dbReference>
<dbReference type="PANTHER" id="PTHR23294:SF59">
    <property type="entry name" value="UNC93-LIKE PROTEIN C922.05C"/>
    <property type="match status" value="1"/>
</dbReference>
<evidence type="ECO:0000256" key="1">
    <source>
        <dbReference type="ARBA" id="ARBA00004141"/>
    </source>
</evidence>
<feature type="transmembrane region" description="Helical" evidence="6">
    <location>
        <begin position="456"/>
        <end position="476"/>
    </location>
</feature>
<evidence type="ECO:0000256" key="5">
    <source>
        <dbReference type="SAM" id="MobiDB-lite"/>
    </source>
</evidence>
<dbReference type="Proteomes" id="UP000799772">
    <property type="component" value="Unassembled WGS sequence"/>
</dbReference>
<evidence type="ECO:0000256" key="3">
    <source>
        <dbReference type="ARBA" id="ARBA00022989"/>
    </source>
</evidence>
<name>A0A9P4M820_9PEZI</name>
<feature type="transmembrane region" description="Helical" evidence="6">
    <location>
        <begin position="142"/>
        <end position="167"/>
    </location>
</feature>
<feature type="transmembrane region" description="Helical" evidence="6">
    <location>
        <begin position="338"/>
        <end position="357"/>
    </location>
</feature>
<keyword evidence="8" id="KW-1185">Reference proteome</keyword>
<dbReference type="AlphaFoldDB" id="A0A9P4M820"/>
<dbReference type="OrthoDB" id="196103at2759"/>
<feature type="transmembrane region" description="Helical" evidence="6">
    <location>
        <begin position="179"/>
        <end position="197"/>
    </location>
</feature>
<sequence>MAEKSGPAPEVEPHLDESQTLGQEESGDAVRPRRWIYRPLKIGPLRIPYYASPQVQIVILAFICFMCPGMFNAVNGMGGGGLLDHKVSTDANVGVYSTFAVIGFFAGTFTNRLGIKTALCFGGIGYSVYISSYLCYKHTQNYGYSVFSGVLLGVCAGLLWCGQGAIMMSYPNESSKGKYIAWFWMIFNLGAVVGGLIDLGQNIHVTTKQTVSDGTYIAFMVLSVIGALLSLTLVNAKDVIREDGSKVILMKNPTWQTELWGLVETFKTDPYIVFLFPMFFASNWFYTYHFNDYNGAIFNTRTTALNNVLYYLMQIVAAFIFGYILDLENIRRTTRARGVWVVLFVLTMAIWGGGYSFQRTYNRNQVNQVVANPDDPLAKTLIYDWSESRYIGPMFLYMFYGFYDAAWQTSVYWLMGALTNNGRKLANFAGFYKGIQSAGAAIIWRLDGIGIPYWNVFGSTWGLLGGSLLIALPVILMKVRDHVPLEDDLKFSDETFDDVAAKQDRKLENPSVDLGNPEVEKE</sequence>
<dbReference type="Pfam" id="PF07690">
    <property type="entry name" value="MFS_1"/>
    <property type="match status" value="1"/>
</dbReference>
<accession>A0A9P4M820</accession>
<feature type="transmembrane region" description="Helical" evidence="6">
    <location>
        <begin position="425"/>
        <end position="444"/>
    </location>
</feature>
<gene>
    <name evidence="7" type="ORF">NA57DRAFT_66427</name>
</gene>
<dbReference type="SUPFAM" id="SSF103473">
    <property type="entry name" value="MFS general substrate transporter"/>
    <property type="match status" value="1"/>
</dbReference>
<dbReference type="PANTHER" id="PTHR23294">
    <property type="entry name" value="ET TRANSLATION PRODUCT-RELATED"/>
    <property type="match status" value="1"/>
</dbReference>
<dbReference type="GO" id="GO:0016020">
    <property type="term" value="C:membrane"/>
    <property type="evidence" value="ECO:0007669"/>
    <property type="project" value="UniProtKB-SubCell"/>
</dbReference>
<comment type="subcellular location">
    <subcellularLocation>
        <location evidence="1">Membrane</location>
        <topology evidence="1">Multi-pass membrane protein</topology>
    </subcellularLocation>
</comment>
<dbReference type="InterPro" id="IPR036259">
    <property type="entry name" value="MFS_trans_sf"/>
</dbReference>
<feature type="transmembrane region" description="Helical" evidence="6">
    <location>
        <begin position="47"/>
        <end position="71"/>
    </location>
</feature>
<keyword evidence="4 6" id="KW-0472">Membrane</keyword>
<evidence type="ECO:0000256" key="4">
    <source>
        <dbReference type="ARBA" id="ARBA00023136"/>
    </source>
</evidence>
<feature type="transmembrane region" description="Helical" evidence="6">
    <location>
        <begin position="217"/>
        <end position="236"/>
    </location>
</feature>
<dbReference type="GO" id="GO:0022857">
    <property type="term" value="F:transmembrane transporter activity"/>
    <property type="evidence" value="ECO:0007669"/>
    <property type="project" value="InterPro"/>
</dbReference>
<feature type="transmembrane region" description="Helical" evidence="6">
    <location>
        <begin position="308"/>
        <end position="326"/>
    </location>
</feature>
<comment type="caution">
    <text evidence="7">The sequence shown here is derived from an EMBL/GenBank/DDBJ whole genome shotgun (WGS) entry which is preliminary data.</text>
</comment>
<feature type="region of interest" description="Disordered" evidence="5">
    <location>
        <begin position="1"/>
        <end position="27"/>
    </location>
</feature>
<proteinExistence type="predicted"/>
<feature type="transmembrane region" description="Helical" evidence="6">
    <location>
        <begin position="271"/>
        <end position="288"/>
    </location>
</feature>
<organism evidence="7 8">
    <name type="scientific">Rhizodiscina lignyota</name>
    <dbReference type="NCBI Taxonomy" id="1504668"/>
    <lineage>
        <taxon>Eukaryota</taxon>
        <taxon>Fungi</taxon>
        <taxon>Dikarya</taxon>
        <taxon>Ascomycota</taxon>
        <taxon>Pezizomycotina</taxon>
        <taxon>Dothideomycetes</taxon>
        <taxon>Pleosporomycetidae</taxon>
        <taxon>Aulographales</taxon>
        <taxon>Rhizodiscinaceae</taxon>
        <taxon>Rhizodiscina</taxon>
    </lineage>
</organism>
<feature type="region of interest" description="Disordered" evidence="5">
    <location>
        <begin position="502"/>
        <end position="522"/>
    </location>
</feature>
<reference evidence="7" key="1">
    <citation type="journal article" date="2020" name="Stud. Mycol.">
        <title>101 Dothideomycetes genomes: a test case for predicting lifestyles and emergence of pathogens.</title>
        <authorList>
            <person name="Haridas S."/>
            <person name="Albert R."/>
            <person name="Binder M."/>
            <person name="Bloem J."/>
            <person name="Labutti K."/>
            <person name="Salamov A."/>
            <person name="Andreopoulos B."/>
            <person name="Baker S."/>
            <person name="Barry K."/>
            <person name="Bills G."/>
            <person name="Bluhm B."/>
            <person name="Cannon C."/>
            <person name="Castanera R."/>
            <person name="Culley D."/>
            <person name="Daum C."/>
            <person name="Ezra D."/>
            <person name="Gonzalez J."/>
            <person name="Henrissat B."/>
            <person name="Kuo A."/>
            <person name="Liang C."/>
            <person name="Lipzen A."/>
            <person name="Lutzoni F."/>
            <person name="Magnuson J."/>
            <person name="Mondo S."/>
            <person name="Nolan M."/>
            <person name="Ohm R."/>
            <person name="Pangilinan J."/>
            <person name="Park H.-J."/>
            <person name="Ramirez L."/>
            <person name="Alfaro M."/>
            <person name="Sun H."/>
            <person name="Tritt A."/>
            <person name="Yoshinaga Y."/>
            <person name="Zwiers L.-H."/>
            <person name="Turgeon B."/>
            <person name="Goodwin S."/>
            <person name="Spatafora J."/>
            <person name="Crous P."/>
            <person name="Grigoriev I."/>
        </authorList>
    </citation>
    <scope>NUCLEOTIDE SEQUENCE</scope>
    <source>
        <strain evidence="7">CBS 133067</strain>
    </source>
</reference>
<feature type="transmembrane region" description="Helical" evidence="6">
    <location>
        <begin position="91"/>
        <end position="110"/>
    </location>
</feature>
<feature type="transmembrane region" description="Helical" evidence="6">
    <location>
        <begin position="394"/>
        <end position="413"/>
    </location>
</feature>